<evidence type="ECO:0000256" key="5">
    <source>
        <dbReference type="ARBA" id="ARBA00022692"/>
    </source>
</evidence>
<feature type="transmembrane region" description="Helical" evidence="12">
    <location>
        <begin position="88"/>
        <end position="113"/>
    </location>
</feature>
<dbReference type="RefSeq" id="WP_013266040.1">
    <property type="nucleotide sequence ID" value="NC_014374.1"/>
</dbReference>
<dbReference type="SUPFAM" id="SSF103501">
    <property type="entry name" value="Respiratory nitrate reductase 1 gamma chain"/>
    <property type="match status" value="1"/>
</dbReference>
<feature type="transmembrane region" description="Helical" evidence="12">
    <location>
        <begin position="218"/>
        <end position="241"/>
    </location>
</feature>
<evidence type="ECO:0000256" key="8">
    <source>
        <dbReference type="ARBA" id="ARBA00023002"/>
    </source>
</evidence>
<evidence type="ECO:0000256" key="9">
    <source>
        <dbReference type="ARBA" id="ARBA00023004"/>
    </source>
</evidence>
<dbReference type="PANTHER" id="PTHR43255">
    <property type="entry name" value="IRON-SULFUR-BINDING OXIDOREDUCTASE FADF-RELATED-RELATED"/>
    <property type="match status" value="1"/>
</dbReference>
<dbReference type="GO" id="GO:0046872">
    <property type="term" value="F:metal ion binding"/>
    <property type="evidence" value="ECO:0007669"/>
    <property type="project" value="UniProtKB-KW"/>
</dbReference>
<dbReference type="Gene3D" id="1.10.1060.10">
    <property type="entry name" value="Alpha-helical ferredoxin"/>
    <property type="match status" value="1"/>
</dbReference>
<dbReference type="Pfam" id="PF02754">
    <property type="entry name" value="CCG"/>
    <property type="match status" value="2"/>
</dbReference>
<evidence type="ECO:0000256" key="2">
    <source>
        <dbReference type="ARBA" id="ARBA00007097"/>
    </source>
</evidence>
<comment type="subcellular location">
    <subcellularLocation>
        <location evidence="1">Cell membrane</location>
        <topology evidence="1">Multi-pass membrane protein</topology>
    </subcellularLocation>
</comment>
<sequence>MTYIGIVNFAWVKQYEALVYAIGFVVFLWLLYAAYDGYRRWTHGLPKWRLMFWPPGYPVSKALRNFAQFALLQWKTLRQRFPGTMHALIFYGIGWLFIATILRAINMHVVVFLTGDVFYAYKLLNNVAGLMVIVGASIAIVRRRLRLTPNLPQDPYYYLVLGLLLVIVVTGFLVDGIAGVAYRYTWERPWFDPVGYLVFTWARTVPVPELQEIYRGLWLFHMSIAMAALAIIPFTNLWHIYAASLNVAFQRQGAAPQGVKPVTDLDERIEQGRPLGVVKLSDTTWKQRLDFDACTSCMRCTNACPAFTAGKPLSPRDVIVTMRDAMREGLWDQQAWGSGRLQVNPEALWSCVTCGACVYECPVTIHHVDTIIDLRRGMVSVGSEDVPKDALDALYRLQQNGNPLGANPYDKEQWLNELAQKYGDDIIAKEGEEYDYLYWVGCITSYDPRIRPVAEAIVSLLRSAGVKVAIPAEQGCCGEPARAIGDEALYVELMKQALEVLSRYKFKKLLVSCPHGFNNFKNNYRLYRDYLAKREDTAKLAEVLDKLEVEHHSVVLARLIKEGRIRPGKGIDAVVTYHDPCYLGRWNGLYEEPRSVIESTGLRIREMPRNRSRSFCCGGGGGQLFYEVKKGERISTLRAEEASKTLGEGGRKVVAVACPFCNTMFRAESGKFNFEVMDIAEILKASVKEDKGSS</sequence>
<dbReference type="KEGG" id="asc:ASAC_0120"/>
<protein>
    <submittedName>
        <fullName evidence="14">Putative iron-sulfur protein</fullName>
    </submittedName>
</protein>
<evidence type="ECO:0000256" key="4">
    <source>
        <dbReference type="ARBA" id="ARBA00022485"/>
    </source>
</evidence>
<dbReference type="InParanoid" id="D9PZP0"/>
<dbReference type="SUPFAM" id="SSF46548">
    <property type="entry name" value="alpha-helical ferredoxin"/>
    <property type="match status" value="1"/>
</dbReference>
<keyword evidence="6" id="KW-0479">Metal-binding</keyword>
<keyword evidence="3" id="KW-1003">Cell membrane</keyword>
<feature type="transmembrane region" description="Helical" evidence="12">
    <location>
        <begin position="156"/>
        <end position="182"/>
    </location>
</feature>
<dbReference type="InterPro" id="IPR009051">
    <property type="entry name" value="Helical_ferredxn"/>
</dbReference>
<evidence type="ECO:0000259" key="13">
    <source>
        <dbReference type="PROSITE" id="PS51379"/>
    </source>
</evidence>
<dbReference type="OrthoDB" id="42878at2157"/>
<dbReference type="GO" id="GO:0005886">
    <property type="term" value="C:plasma membrane"/>
    <property type="evidence" value="ECO:0007669"/>
    <property type="project" value="UniProtKB-SubCell"/>
</dbReference>
<comment type="similarity">
    <text evidence="2">Belongs to the HdrC family.</text>
</comment>
<keyword evidence="8" id="KW-0560">Oxidoreductase</keyword>
<keyword evidence="4" id="KW-0004">4Fe-4S</keyword>
<keyword evidence="9" id="KW-0408">Iron</keyword>
<dbReference type="Proteomes" id="UP000000346">
    <property type="component" value="Chromosome"/>
</dbReference>
<dbReference type="Gene3D" id="1.20.950.20">
    <property type="entry name" value="Transmembrane di-heme cytochromes, Chain C"/>
    <property type="match status" value="1"/>
</dbReference>
<keyword evidence="11 12" id="KW-0472">Membrane</keyword>
<dbReference type="PROSITE" id="PS51379">
    <property type="entry name" value="4FE4S_FER_2"/>
    <property type="match status" value="2"/>
</dbReference>
<dbReference type="HOGENOM" id="CLU_005304_1_1_2"/>
<dbReference type="InterPro" id="IPR017896">
    <property type="entry name" value="4Fe4S_Fe-S-bd"/>
</dbReference>
<dbReference type="eggNOG" id="arCOG00332">
    <property type="taxonomic scope" value="Archaea"/>
</dbReference>
<dbReference type="Pfam" id="PF02665">
    <property type="entry name" value="Nitrate_red_gam"/>
    <property type="match status" value="1"/>
</dbReference>
<evidence type="ECO:0000256" key="1">
    <source>
        <dbReference type="ARBA" id="ARBA00004651"/>
    </source>
</evidence>
<proteinExistence type="inferred from homology"/>
<dbReference type="PROSITE" id="PS00198">
    <property type="entry name" value="4FE4S_FER_1"/>
    <property type="match status" value="2"/>
</dbReference>
<organism evidence="14 15">
    <name type="scientific">Acidilobus saccharovorans (strain DSM 16705 / JCM 18335 / VKM B-2471 / 345-15)</name>
    <dbReference type="NCBI Taxonomy" id="666510"/>
    <lineage>
        <taxon>Archaea</taxon>
        <taxon>Thermoproteota</taxon>
        <taxon>Thermoprotei</taxon>
        <taxon>Acidilobales</taxon>
        <taxon>Acidilobaceae</taxon>
        <taxon>Acidilobus</taxon>
    </lineage>
</organism>
<name>D9PZP0_ACIS3</name>
<evidence type="ECO:0000256" key="10">
    <source>
        <dbReference type="ARBA" id="ARBA00023014"/>
    </source>
</evidence>
<evidence type="ECO:0000256" key="12">
    <source>
        <dbReference type="SAM" id="Phobius"/>
    </source>
</evidence>
<reference evidence="14 15" key="1">
    <citation type="journal article" date="2010" name="Appl. Environ. Microbiol.">
        <title>The genome sequence of the crenarchaeon Acidilobus saccharovorans supports a new order, Acidilobales, and suggests an important ecological role in terrestrial acidic hot springs.</title>
        <authorList>
            <person name="Mardanov A.V."/>
            <person name="Svetlitchnyi V.A."/>
            <person name="Beletsky A.V."/>
            <person name="Prokofeva M.I."/>
            <person name="Bonch-Osmolovskaya E.A."/>
            <person name="Ravin N.V."/>
            <person name="Skryabin K.G."/>
        </authorList>
    </citation>
    <scope>NUCLEOTIDE SEQUENCE [LARGE SCALE GENOMIC DNA]</scope>
    <source>
        <strain evidence="15">DSM 16705 / JCM 18335 / VKM B-2471 / 345-15</strain>
    </source>
</reference>
<feature type="domain" description="4Fe-4S ferredoxin-type" evidence="13">
    <location>
        <begin position="285"/>
        <end position="315"/>
    </location>
</feature>
<dbReference type="GO" id="GO:0016491">
    <property type="term" value="F:oxidoreductase activity"/>
    <property type="evidence" value="ECO:0007669"/>
    <property type="project" value="UniProtKB-KW"/>
</dbReference>
<dbReference type="GO" id="GO:0051539">
    <property type="term" value="F:4 iron, 4 sulfur cluster binding"/>
    <property type="evidence" value="ECO:0007669"/>
    <property type="project" value="UniProtKB-KW"/>
</dbReference>
<evidence type="ECO:0000256" key="3">
    <source>
        <dbReference type="ARBA" id="ARBA00022475"/>
    </source>
</evidence>
<keyword evidence="5 12" id="KW-0812">Transmembrane</keyword>
<dbReference type="InterPro" id="IPR036197">
    <property type="entry name" value="NarG-like_sf"/>
</dbReference>
<evidence type="ECO:0000256" key="7">
    <source>
        <dbReference type="ARBA" id="ARBA00022989"/>
    </source>
</evidence>
<evidence type="ECO:0000256" key="11">
    <source>
        <dbReference type="ARBA" id="ARBA00023136"/>
    </source>
</evidence>
<evidence type="ECO:0000256" key="6">
    <source>
        <dbReference type="ARBA" id="ARBA00022723"/>
    </source>
</evidence>
<accession>D9PZP0</accession>
<evidence type="ECO:0000313" key="15">
    <source>
        <dbReference type="Proteomes" id="UP000000346"/>
    </source>
</evidence>
<dbReference type="Pfam" id="PF13187">
    <property type="entry name" value="Fer4_9"/>
    <property type="match status" value="1"/>
</dbReference>
<dbReference type="AlphaFoldDB" id="D9PZP0"/>
<feature type="domain" description="4Fe-4S ferredoxin-type" evidence="13">
    <location>
        <begin position="339"/>
        <end position="371"/>
    </location>
</feature>
<dbReference type="GeneID" id="9498334"/>
<feature type="transmembrane region" description="Helical" evidence="12">
    <location>
        <begin position="119"/>
        <end position="141"/>
    </location>
</feature>
<evidence type="ECO:0000313" key="14">
    <source>
        <dbReference type="EMBL" id="ADL18528.1"/>
    </source>
</evidence>
<feature type="transmembrane region" description="Helical" evidence="12">
    <location>
        <begin position="17"/>
        <end position="35"/>
    </location>
</feature>
<gene>
    <name evidence="14" type="ordered locus">ASAC_0120</name>
</gene>
<dbReference type="PANTHER" id="PTHR43255:SF1">
    <property type="entry name" value="IRON-SULFUR-BINDING OXIDOREDUCTASE FADF-RELATED"/>
    <property type="match status" value="1"/>
</dbReference>
<dbReference type="InterPro" id="IPR017900">
    <property type="entry name" value="4Fe4S_Fe_S_CS"/>
</dbReference>
<dbReference type="InterPro" id="IPR051460">
    <property type="entry name" value="HdrC_iron-sulfur_subunit"/>
</dbReference>
<dbReference type="InterPro" id="IPR004017">
    <property type="entry name" value="Cys_rich_dom"/>
</dbReference>
<keyword evidence="7 12" id="KW-1133">Transmembrane helix</keyword>
<keyword evidence="15" id="KW-1185">Reference proteome</keyword>
<dbReference type="InterPro" id="IPR023234">
    <property type="entry name" value="NarG-like_domain"/>
</dbReference>
<keyword evidence="10" id="KW-0411">Iron-sulfur</keyword>
<dbReference type="EMBL" id="CP001742">
    <property type="protein sequence ID" value="ADL18528.1"/>
    <property type="molecule type" value="Genomic_DNA"/>
</dbReference>
<dbReference type="STRING" id="666510.ASAC_0120"/>